<dbReference type="NCBIfam" id="NF010193">
    <property type="entry name" value="PRK13672.1"/>
    <property type="match status" value="1"/>
</dbReference>
<dbReference type="OrthoDB" id="2242851at2"/>
<name>A0A1H9LLL3_9BACI</name>
<organism evidence="2 3">
    <name type="scientific">Gracilibacillus ureilyticus</name>
    <dbReference type="NCBI Taxonomy" id="531814"/>
    <lineage>
        <taxon>Bacteria</taxon>
        <taxon>Bacillati</taxon>
        <taxon>Bacillota</taxon>
        <taxon>Bacilli</taxon>
        <taxon>Bacillales</taxon>
        <taxon>Bacillaceae</taxon>
        <taxon>Gracilibacillus</taxon>
    </lineage>
</organism>
<evidence type="ECO:0000259" key="1">
    <source>
        <dbReference type="Pfam" id="PF06855"/>
    </source>
</evidence>
<dbReference type="Gene3D" id="1.10.150.260">
    <property type="entry name" value="YozE SAM-like"/>
    <property type="match status" value="1"/>
</dbReference>
<dbReference type="EMBL" id="FOGL01000001">
    <property type="protein sequence ID" value="SER11773.1"/>
    <property type="molecule type" value="Genomic_DNA"/>
</dbReference>
<proteinExistence type="predicted"/>
<sequence>MKSFYQYMLRYRGARTAGDESKLAEWMFESHDFPIHSTDFDEVSSYFEWNNPFPGSLQLFDKLWQEYKRDS</sequence>
<feature type="domain" description="YozE SAM-like" evidence="1">
    <location>
        <begin position="3"/>
        <end position="68"/>
    </location>
</feature>
<reference evidence="2 3" key="1">
    <citation type="submission" date="2016-10" db="EMBL/GenBank/DDBJ databases">
        <authorList>
            <person name="de Groot N.N."/>
        </authorList>
    </citation>
    <scope>NUCLEOTIDE SEQUENCE [LARGE SCALE GENOMIC DNA]</scope>
    <source>
        <strain evidence="2 3">CGMCC 1.7727</strain>
    </source>
</reference>
<dbReference type="AlphaFoldDB" id="A0A1H9LLL3"/>
<keyword evidence="3" id="KW-1185">Reference proteome</keyword>
<gene>
    <name evidence="2" type="ORF">SAMN04487944_101290</name>
</gene>
<protein>
    <submittedName>
        <fullName evidence="2">Uncharacterized protein YozE, UPF0346 family</fullName>
    </submittedName>
</protein>
<evidence type="ECO:0000313" key="3">
    <source>
        <dbReference type="Proteomes" id="UP000199687"/>
    </source>
</evidence>
<dbReference type="InterPro" id="IPR023089">
    <property type="entry name" value="YozE_SAM-like"/>
</dbReference>
<dbReference type="InterPro" id="IPR036806">
    <property type="entry name" value="YozE_SAM-like_sf"/>
</dbReference>
<dbReference type="Pfam" id="PF06855">
    <property type="entry name" value="YozE_SAM_like"/>
    <property type="match status" value="1"/>
</dbReference>
<dbReference type="STRING" id="531814.SAMN04487944_101290"/>
<dbReference type="SUPFAM" id="SSF140652">
    <property type="entry name" value="YozE-like"/>
    <property type="match status" value="1"/>
</dbReference>
<dbReference type="RefSeq" id="WP_089738242.1">
    <property type="nucleotide sequence ID" value="NZ_FOGL01000001.1"/>
</dbReference>
<dbReference type="Proteomes" id="UP000199687">
    <property type="component" value="Unassembled WGS sequence"/>
</dbReference>
<accession>A0A1H9LLL3</accession>
<evidence type="ECO:0000313" key="2">
    <source>
        <dbReference type="EMBL" id="SER11773.1"/>
    </source>
</evidence>